<accession>A0A4Q0ME34</accession>
<sequence>MAQNTDSVIWKENKIADSFSAIPIYDSGPKQCNSCICNLKNLFRSWKKDNIINYDEIELTGYRLVDSLTDSLKIRQYYERIVDTSSSYFIQYSGNTKMLKLLKADTLSKEYEEALQYMRNQLALSLTLNSTVYVIDMRLKDGTKIENYAVCDKAKRKITYDNMFFYFYLFR</sequence>
<name>A0A4Q0ME34_9SPHI</name>
<reference evidence="1 2" key="1">
    <citation type="submission" date="2018-12" db="EMBL/GenBank/DDBJ databases">
        <title>The Draft Genome Sequence of the Soil Bacterium Pedobacter tournemirensis R1.</title>
        <authorList>
            <person name="He J."/>
        </authorList>
    </citation>
    <scope>NUCLEOTIDE SEQUENCE [LARGE SCALE GENOMIC DNA]</scope>
    <source>
        <strain evidence="1 2">R1</strain>
    </source>
</reference>
<gene>
    <name evidence="1" type="ORF">EKH83_03165</name>
</gene>
<dbReference type="Proteomes" id="UP000290848">
    <property type="component" value="Unassembled WGS sequence"/>
</dbReference>
<evidence type="ECO:0000313" key="2">
    <source>
        <dbReference type="Proteomes" id="UP000290848"/>
    </source>
</evidence>
<proteinExistence type="predicted"/>
<evidence type="ECO:0000313" key="1">
    <source>
        <dbReference type="EMBL" id="RXF71701.1"/>
    </source>
</evidence>
<organism evidence="1 2">
    <name type="scientific">Arcticibacter tournemirensis</name>
    <dbReference type="NCBI Taxonomy" id="699437"/>
    <lineage>
        <taxon>Bacteria</taxon>
        <taxon>Pseudomonadati</taxon>
        <taxon>Bacteroidota</taxon>
        <taxon>Sphingobacteriia</taxon>
        <taxon>Sphingobacteriales</taxon>
        <taxon>Sphingobacteriaceae</taxon>
        <taxon>Arcticibacter</taxon>
    </lineage>
</organism>
<dbReference type="EMBL" id="RXOC01000002">
    <property type="protein sequence ID" value="RXF71701.1"/>
    <property type="molecule type" value="Genomic_DNA"/>
</dbReference>
<comment type="caution">
    <text evidence="1">The sequence shown here is derived from an EMBL/GenBank/DDBJ whole genome shotgun (WGS) entry which is preliminary data.</text>
</comment>
<dbReference type="AlphaFoldDB" id="A0A4Q0ME34"/>
<protein>
    <submittedName>
        <fullName evidence="1">Uncharacterized protein</fullName>
    </submittedName>
</protein>